<sequence length="193" mass="22443">MIVVRVQDETGSSLFVLFECHVKDHIHRGNQWLMEKIAKDQGRQQIPDEFKILINKKFIFKVQISMFNLKKQLSCLHVQKLTDDEMVLVEVFKRSPNHEHYILNDNDTPINKPNKDTTDYVHDDNLDIVGLEALTLSSSTGKRPISNDANTYSLEWSSSKNGVIPANLKIPKLEKFDEYEANQQHFTFHLQYV</sequence>
<proteinExistence type="predicted"/>
<evidence type="ECO:0008006" key="3">
    <source>
        <dbReference type="Google" id="ProtNLM"/>
    </source>
</evidence>
<dbReference type="Gene3D" id="2.40.50.140">
    <property type="entry name" value="Nucleic acid-binding proteins"/>
    <property type="match status" value="1"/>
</dbReference>
<dbReference type="InterPro" id="IPR012340">
    <property type="entry name" value="NA-bd_OB-fold"/>
</dbReference>
<reference evidence="1" key="1">
    <citation type="submission" date="2023-04" db="EMBL/GenBank/DDBJ databases">
        <authorList>
            <person name="Vijverberg K."/>
            <person name="Xiong W."/>
            <person name="Schranz E."/>
        </authorList>
    </citation>
    <scope>NUCLEOTIDE SEQUENCE</scope>
</reference>
<dbReference type="Proteomes" id="UP001177003">
    <property type="component" value="Chromosome 2"/>
</dbReference>
<gene>
    <name evidence="1" type="ORF">LSALG_LOCUS12684</name>
</gene>
<keyword evidence="2" id="KW-1185">Reference proteome</keyword>
<evidence type="ECO:0000313" key="2">
    <source>
        <dbReference type="Proteomes" id="UP001177003"/>
    </source>
</evidence>
<name>A0AA35YES1_LACSI</name>
<evidence type="ECO:0000313" key="1">
    <source>
        <dbReference type="EMBL" id="CAI9272461.1"/>
    </source>
</evidence>
<dbReference type="EMBL" id="OX465078">
    <property type="protein sequence ID" value="CAI9272461.1"/>
    <property type="molecule type" value="Genomic_DNA"/>
</dbReference>
<organism evidence="1 2">
    <name type="scientific">Lactuca saligna</name>
    <name type="common">Willowleaf lettuce</name>
    <dbReference type="NCBI Taxonomy" id="75948"/>
    <lineage>
        <taxon>Eukaryota</taxon>
        <taxon>Viridiplantae</taxon>
        <taxon>Streptophyta</taxon>
        <taxon>Embryophyta</taxon>
        <taxon>Tracheophyta</taxon>
        <taxon>Spermatophyta</taxon>
        <taxon>Magnoliopsida</taxon>
        <taxon>eudicotyledons</taxon>
        <taxon>Gunneridae</taxon>
        <taxon>Pentapetalae</taxon>
        <taxon>asterids</taxon>
        <taxon>campanulids</taxon>
        <taxon>Asterales</taxon>
        <taxon>Asteraceae</taxon>
        <taxon>Cichorioideae</taxon>
        <taxon>Cichorieae</taxon>
        <taxon>Lactucinae</taxon>
        <taxon>Lactuca</taxon>
    </lineage>
</organism>
<protein>
    <recommendedName>
        <fullName evidence="3">Replication factor A C-terminal domain-containing protein</fullName>
    </recommendedName>
</protein>
<accession>A0AA35YES1</accession>
<dbReference type="AlphaFoldDB" id="A0AA35YES1"/>